<name>A0A843WK60_COLES</name>
<protein>
    <submittedName>
        <fullName evidence="1">Uncharacterized protein</fullName>
    </submittedName>
</protein>
<dbReference type="AlphaFoldDB" id="A0A843WK60"/>
<evidence type="ECO:0000313" key="1">
    <source>
        <dbReference type="EMBL" id="MQM04424.1"/>
    </source>
</evidence>
<gene>
    <name evidence="1" type="ORF">Taro_037221</name>
</gene>
<proteinExistence type="predicted"/>
<sequence length="149" mass="16630">MERQLDLSSVTARLRGLQNNVKVASTHIENQVDTHSLPSKSMKDKVTIASTHIVSGIVEPRWVHTLEIPMELTYPSVGQLAEAPRMSKLRNSRRDSSLSERSEEMAIIFMPESMVKTYVPLVVGKIVDAAKTNTHLRRFSFNVALVSGT</sequence>
<evidence type="ECO:0000313" key="2">
    <source>
        <dbReference type="Proteomes" id="UP000652761"/>
    </source>
</evidence>
<keyword evidence="2" id="KW-1185">Reference proteome</keyword>
<reference evidence="1" key="1">
    <citation type="submission" date="2017-07" db="EMBL/GenBank/DDBJ databases">
        <title>Taro Niue Genome Assembly and Annotation.</title>
        <authorList>
            <person name="Atibalentja N."/>
            <person name="Keating K."/>
            <person name="Fields C.J."/>
        </authorList>
    </citation>
    <scope>NUCLEOTIDE SEQUENCE</scope>
    <source>
        <strain evidence="1">Niue_2</strain>
        <tissue evidence="1">Leaf</tissue>
    </source>
</reference>
<dbReference type="EMBL" id="NMUH01003213">
    <property type="protein sequence ID" value="MQM04424.1"/>
    <property type="molecule type" value="Genomic_DNA"/>
</dbReference>
<dbReference type="Proteomes" id="UP000652761">
    <property type="component" value="Unassembled WGS sequence"/>
</dbReference>
<organism evidence="1 2">
    <name type="scientific">Colocasia esculenta</name>
    <name type="common">Wild taro</name>
    <name type="synonym">Arum esculentum</name>
    <dbReference type="NCBI Taxonomy" id="4460"/>
    <lineage>
        <taxon>Eukaryota</taxon>
        <taxon>Viridiplantae</taxon>
        <taxon>Streptophyta</taxon>
        <taxon>Embryophyta</taxon>
        <taxon>Tracheophyta</taxon>
        <taxon>Spermatophyta</taxon>
        <taxon>Magnoliopsida</taxon>
        <taxon>Liliopsida</taxon>
        <taxon>Araceae</taxon>
        <taxon>Aroideae</taxon>
        <taxon>Colocasieae</taxon>
        <taxon>Colocasia</taxon>
    </lineage>
</organism>
<accession>A0A843WK60</accession>
<comment type="caution">
    <text evidence="1">The sequence shown here is derived from an EMBL/GenBank/DDBJ whole genome shotgun (WGS) entry which is preliminary data.</text>
</comment>